<feature type="region of interest" description="Disordered" evidence="1">
    <location>
        <begin position="1"/>
        <end position="48"/>
    </location>
</feature>
<name>A0A9D0ZAP4_9FIRM</name>
<comment type="caution">
    <text evidence="2">The sequence shown here is derived from an EMBL/GenBank/DDBJ whole genome shotgun (WGS) entry which is preliminary data.</text>
</comment>
<reference evidence="2" key="2">
    <citation type="journal article" date="2021" name="PeerJ">
        <title>Extensive microbial diversity within the chicken gut microbiome revealed by metagenomics and culture.</title>
        <authorList>
            <person name="Gilroy R."/>
            <person name="Ravi A."/>
            <person name="Getino M."/>
            <person name="Pursley I."/>
            <person name="Horton D.L."/>
            <person name="Alikhan N.F."/>
            <person name="Baker D."/>
            <person name="Gharbi K."/>
            <person name="Hall N."/>
            <person name="Watson M."/>
            <person name="Adriaenssens E.M."/>
            <person name="Foster-Nyarko E."/>
            <person name="Jarju S."/>
            <person name="Secka A."/>
            <person name="Antonio M."/>
            <person name="Oren A."/>
            <person name="Chaudhuri R.R."/>
            <person name="La Ragione R."/>
            <person name="Hildebrand F."/>
            <person name="Pallen M.J."/>
        </authorList>
    </citation>
    <scope>NUCLEOTIDE SEQUENCE</scope>
    <source>
        <strain evidence="2">ChiSxjej2B14-6234</strain>
    </source>
</reference>
<evidence type="ECO:0000313" key="3">
    <source>
        <dbReference type="Proteomes" id="UP000886887"/>
    </source>
</evidence>
<evidence type="ECO:0000256" key="1">
    <source>
        <dbReference type="SAM" id="MobiDB-lite"/>
    </source>
</evidence>
<dbReference type="EMBL" id="DVFJ01000032">
    <property type="protein sequence ID" value="HIQ72302.1"/>
    <property type="molecule type" value="Genomic_DNA"/>
</dbReference>
<accession>A0A9D0ZAP4</accession>
<sequence length="472" mass="47726">MPPELPEGMEEGATPPELPEGAERGMPPEGGNPPAMPGGGPGGAQSAPETYEAVNTMEEDATLSGEIRSTAADENAVLVTAGTTTVEQASVVRQSADSTGGDAASFYGVGAAVLTTGGTVTVRNSVIETDAAGGAGVFAYGDGVAYVSDTTIATRQDTSGGIHVAGGGTLYAQNLSVTTEGESAAAIRSDRGGGTMVVEGGSYATSGVGSPAVYVTADISISDAELSASGSEALCLEGLNAVRLYDCDLSGAMADLEQNDNTWTVIVYQSMSGDAQIGKGRFEMSGGTLTSANGGVFYTTNTESEFVLSDVDISAAQDSEYFLRATGNANQRGWGQSGQNGAQCTFTGLNQRMEGDVQWDSISTLNLYLTQGSQLTGAIVQDESCAGEGGDGRCDLYIDADSTWTVTGDSVLTNLHCAGRIVDEDGNAVAILAQDGTVLAQGESAYTVTVASYDDACDLTGAGALSGASVEA</sequence>
<dbReference type="AlphaFoldDB" id="A0A9D0ZAP4"/>
<gene>
    <name evidence="2" type="ORF">IAB73_08870</name>
</gene>
<dbReference type="InterPro" id="IPR012332">
    <property type="entry name" value="Autotransporter_pectin_lyase_C"/>
</dbReference>
<protein>
    <submittedName>
        <fullName evidence="2">Uncharacterized protein</fullName>
    </submittedName>
</protein>
<dbReference type="SUPFAM" id="SSF51126">
    <property type="entry name" value="Pectin lyase-like"/>
    <property type="match status" value="1"/>
</dbReference>
<reference evidence="2" key="1">
    <citation type="submission" date="2020-10" db="EMBL/GenBank/DDBJ databases">
        <authorList>
            <person name="Gilroy R."/>
        </authorList>
    </citation>
    <scope>NUCLEOTIDE SEQUENCE</scope>
    <source>
        <strain evidence="2">ChiSxjej2B14-6234</strain>
    </source>
</reference>
<dbReference type="Gene3D" id="2.160.20.20">
    <property type="match status" value="1"/>
</dbReference>
<organism evidence="2 3">
    <name type="scientific">Candidatus Onthenecus intestinigallinarum</name>
    <dbReference type="NCBI Taxonomy" id="2840875"/>
    <lineage>
        <taxon>Bacteria</taxon>
        <taxon>Bacillati</taxon>
        <taxon>Bacillota</taxon>
        <taxon>Clostridia</taxon>
        <taxon>Eubacteriales</taxon>
        <taxon>Candidatus Onthenecus</taxon>
    </lineage>
</organism>
<proteinExistence type="predicted"/>
<evidence type="ECO:0000313" key="2">
    <source>
        <dbReference type="EMBL" id="HIQ72302.1"/>
    </source>
</evidence>
<dbReference type="Proteomes" id="UP000886887">
    <property type="component" value="Unassembled WGS sequence"/>
</dbReference>
<dbReference type="InterPro" id="IPR011050">
    <property type="entry name" value="Pectin_lyase_fold/virulence"/>
</dbReference>